<keyword evidence="5 12" id="KW-0963">Cytoplasm</keyword>
<dbReference type="InterPro" id="IPR013785">
    <property type="entry name" value="Aldolase_TIM"/>
</dbReference>
<feature type="site" description="Part of a proton relay during catalysis" evidence="12">
    <location>
        <position position="113"/>
    </location>
</feature>
<dbReference type="Proteomes" id="UP000199039">
    <property type="component" value="Unassembled WGS sequence"/>
</dbReference>
<proteinExistence type="inferred from homology"/>
<comment type="similarity">
    <text evidence="3 12 13">Belongs to the DapA family.</text>
</comment>
<keyword evidence="7 12" id="KW-0220">Diaminopimelate biosynthesis</keyword>
<dbReference type="InterPro" id="IPR020624">
    <property type="entry name" value="Schiff_base-form_aldolases_CS"/>
</dbReference>
<reference evidence="16 17" key="1">
    <citation type="submission" date="2016-09" db="EMBL/GenBank/DDBJ databases">
        <authorList>
            <person name="Capua I."/>
            <person name="De Benedictis P."/>
            <person name="Joannis T."/>
            <person name="Lombin L.H."/>
            <person name="Cattoli G."/>
        </authorList>
    </citation>
    <scope>NUCLEOTIDE SEQUENCE [LARGE SCALE GENOMIC DNA]</scope>
    <source>
        <strain evidence="16 17">ISLP-3</strain>
    </source>
</reference>
<evidence type="ECO:0000256" key="1">
    <source>
        <dbReference type="ARBA" id="ARBA00003294"/>
    </source>
</evidence>
<evidence type="ECO:0000256" key="8">
    <source>
        <dbReference type="ARBA" id="ARBA00023154"/>
    </source>
</evidence>
<evidence type="ECO:0000256" key="14">
    <source>
        <dbReference type="PIRSR" id="PIRSR001365-1"/>
    </source>
</evidence>
<evidence type="ECO:0000256" key="13">
    <source>
        <dbReference type="PIRNR" id="PIRNR001365"/>
    </source>
</evidence>
<feature type="active site" description="Proton donor/acceptor" evidence="12 14">
    <location>
        <position position="139"/>
    </location>
</feature>
<dbReference type="GO" id="GO:0019877">
    <property type="term" value="P:diaminopimelate biosynthetic process"/>
    <property type="evidence" value="ECO:0007669"/>
    <property type="project" value="UniProtKB-UniRule"/>
</dbReference>
<dbReference type="EC" id="4.3.3.7" evidence="4 12"/>
<gene>
    <name evidence="12" type="primary">dapA</name>
    <name evidence="16" type="ORF">SAMN05216410_1121</name>
</gene>
<dbReference type="HAMAP" id="MF_00418">
    <property type="entry name" value="DapA"/>
    <property type="match status" value="1"/>
</dbReference>
<dbReference type="OrthoDB" id="9782828at2"/>
<accession>A0A1G6HL33</accession>
<evidence type="ECO:0000256" key="9">
    <source>
        <dbReference type="ARBA" id="ARBA00023239"/>
    </source>
</evidence>
<dbReference type="PANTHER" id="PTHR12128">
    <property type="entry name" value="DIHYDRODIPICOLINATE SYNTHASE"/>
    <property type="match status" value="1"/>
</dbReference>
<keyword evidence="9 12" id="KW-0456">Lyase</keyword>
<dbReference type="RefSeq" id="WP_093181366.1">
    <property type="nucleotide sequence ID" value="NZ_FMYH01000001.1"/>
</dbReference>
<organism evidence="16 17">
    <name type="scientific">Sanguibacter gelidistatuariae</name>
    <dbReference type="NCBI Taxonomy" id="1814289"/>
    <lineage>
        <taxon>Bacteria</taxon>
        <taxon>Bacillati</taxon>
        <taxon>Actinomycetota</taxon>
        <taxon>Actinomycetes</taxon>
        <taxon>Micrococcales</taxon>
        <taxon>Sanguibacteraceae</taxon>
        <taxon>Sanguibacter</taxon>
    </lineage>
</organism>
<evidence type="ECO:0000256" key="15">
    <source>
        <dbReference type="PIRSR" id="PIRSR001365-2"/>
    </source>
</evidence>
<dbReference type="GO" id="GO:0005829">
    <property type="term" value="C:cytosol"/>
    <property type="evidence" value="ECO:0007669"/>
    <property type="project" value="TreeGrafter"/>
</dbReference>
<dbReference type="CDD" id="cd00950">
    <property type="entry name" value="DHDPS"/>
    <property type="match status" value="1"/>
</dbReference>
<dbReference type="Gene3D" id="3.20.20.70">
    <property type="entry name" value="Aldolase class I"/>
    <property type="match status" value="1"/>
</dbReference>
<evidence type="ECO:0000313" key="16">
    <source>
        <dbReference type="EMBL" id="SDB94970.1"/>
    </source>
</evidence>
<dbReference type="GO" id="GO:0009089">
    <property type="term" value="P:lysine biosynthetic process via diaminopimelate"/>
    <property type="evidence" value="ECO:0007669"/>
    <property type="project" value="UniProtKB-UniRule"/>
</dbReference>
<keyword evidence="17" id="KW-1185">Reference proteome</keyword>
<comment type="catalytic activity">
    <reaction evidence="11 12">
        <text>L-aspartate 4-semialdehyde + pyruvate = (2S,4S)-4-hydroxy-2,3,4,5-tetrahydrodipicolinate + H2O + H(+)</text>
        <dbReference type="Rhea" id="RHEA:34171"/>
        <dbReference type="ChEBI" id="CHEBI:15361"/>
        <dbReference type="ChEBI" id="CHEBI:15377"/>
        <dbReference type="ChEBI" id="CHEBI:15378"/>
        <dbReference type="ChEBI" id="CHEBI:67139"/>
        <dbReference type="ChEBI" id="CHEBI:537519"/>
        <dbReference type="EC" id="4.3.3.7"/>
    </reaction>
</comment>
<comment type="caution">
    <text evidence="12">Was originally thought to be a dihydrodipicolinate synthase (DHDPS), catalyzing the condensation of (S)-aspartate-beta-semialdehyde [(S)-ASA] and pyruvate to dihydrodipicolinate (DHDP). However, it was shown in E.coli that the product of the enzymatic reaction is not dihydrodipicolinate but in fact (4S)-4-hydroxy-2,3,4,5-tetrahydro-(2S)-dipicolinic acid (HTPA), and that the consecutive dehydration reaction leading to DHDP is not spontaneous but catalyzed by DapB.</text>
</comment>
<evidence type="ECO:0000256" key="5">
    <source>
        <dbReference type="ARBA" id="ARBA00022490"/>
    </source>
</evidence>
<dbReference type="UniPathway" id="UPA00034">
    <property type="reaction ID" value="UER00017"/>
</dbReference>
<protein>
    <recommendedName>
        <fullName evidence="4 12">4-hydroxy-tetrahydrodipicolinate synthase</fullName>
        <shortName evidence="12">HTPA synthase</shortName>
        <ecNumber evidence="4 12">4.3.3.7</ecNumber>
    </recommendedName>
</protein>
<comment type="pathway">
    <text evidence="2 12">Amino-acid biosynthesis; L-lysine biosynthesis via DAP pathway; (S)-tetrahydrodipicolinate from L-aspartate: step 3/4.</text>
</comment>
<dbReference type="PROSITE" id="PS00666">
    <property type="entry name" value="DHDPS_2"/>
    <property type="match status" value="1"/>
</dbReference>
<evidence type="ECO:0000256" key="4">
    <source>
        <dbReference type="ARBA" id="ARBA00012086"/>
    </source>
</evidence>
<dbReference type="SMART" id="SM01130">
    <property type="entry name" value="DHDPS"/>
    <property type="match status" value="1"/>
</dbReference>
<dbReference type="GO" id="GO:0008840">
    <property type="term" value="F:4-hydroxy-tetrahydrodipicolinate synthase activity"/>
    <property type="evidence" value="ECO:0007669"/>
    <property type="project" value="UniProtKB-UniRule"/>
</dbReference>
<keyword evidence="8 12" id="KW-0457">Lysine biosynthesis</keyword>
<evidence type="ECO:0000256" key="12">
    <source>
        <dbReference type="HAMAP-Rule" id="MF_00418"/>
    </source>
</evidence>
<evidence type="ECO:0000313" key="17">
    <source>
        <dbReference type="Proteomes" id="UP000199039"/>
    </source>
</evidence>
<evidence type="ECO:0000256" key="2">
    <source>
        <dbReference type="ARBA" id="ARBA00005120"/>
    </source>
</evidence>
<dbReference type="AlphaFoldDB" id="A0A1G6HL33"/>
<evidence type="ECO:0000256" key="6">
    <source>
        <dbReference type="ARBA" id="ARBA00022605"/>
    </source>
</evidence>
<dbReference type="InterPro" id="IPR005263">
    <property type="entry name" value="DapA"/>
</dbReference>
<dbReference type="InterPro" id="IPR020625">
    <property type="entry name" value="Schiff_base-form_aldolases_AS"/>
</dbReference>
<feature type="binding site" evidence="12 15">
    <location>
        <position position="51"/>
    </location>
    <ligand>
        <name>pyruvate</name>
        <dbReference type="ChEBI" id="CHEBI:15361"/>
    </ligand>
</feature>
<dbReference type="InterPro" id="IPR002220">
    <property type="entry name" value="DapA-like"/>
</dbReference>
<dbReference type="PANTHER" id="PTHR12128:SF66">
    <property type="entry name" value="4-HYDROXY-2-OXOGLUTARATE ALDOLASE, MITOCHONDRIAL"/>
    <property type="match status" value="1"/>
</dbReference>
<feature type="active site" description="Schiff-base intermediate with substrate" evidence="12 14">
    <location>
        <position position="167"/>
    </location>
</feature>
<evidence type="ECO:0000256" key="3">
    <source>
        <dbReference type="ARBA" id="ARBA00007592"/>
    </source>
</evidence>
<evidence type="ECO:0000256" key="11">
    <source>
        <dbReference type="ARBA" id="ARBA00047836"/>
    </source>
</evidence>
<evidence type="ECO:0000256" key="7">
    <source>
        <dbReference type="ARBA" id="ARBA00022915"/>
    </source>
</evidence>
<feature type="binding site" evidence="12 15">
    <location>
        <position position="207"/>
    </location>
    <ligand>
        <name>pyruvate</name>
        <dbReference type="ChEBI" id="CHEBI:15361"/>
    </ligand>
</feature>
<dbReference type="PIRSF" id="PIRSF001365">
    <property type="entry name" value="DHDPS"/>
    <property type="match status" value="1"/>
</dbReference>
<feature type="site" description="Part of a proton relay during catalysis" evidence="12">
    <location>
        <position position="50"/>
    </location>
</feature>
<sequence length="326" mass="33668">MPLHENPFGQLLVALVTPFTPDGDIAWTDLECHIDEVVHGGVEGIVVAGTTGESSTLSDQEKIRLVKVTSEVVGNRATVVFGGGASDTAHAIEQYRVSAAAGADAIMVAAPAYIRPSQEGILAHVRAIADAADRPVMLYDVPARTGVGFDLSTLLRAAEHPAICAVKDAACDLARAAYLIEASDLLYFAGSDAAALPTLAIDGAGIVSVAANVAPVAYRQLLDAVAAGELRSATAIHRRIEPLVRALNDFAPPAVATKLVLHALGRIDSPRVRLPLVGPDHAAAEGIHRELDRVRSLHGAKTAGIRLDLAAATGGALAASGRGPRA</sequence>
<keyword evidence="6 12" id="KW-0028">Amino-acid biosynthesis</keyword>
<dbReference type="Pfam" id="PF00701">
    <property type="entry name" value="DHDPS"/>
    <property type="match status" value="1"/>
</dbReference>
<dbReference type="PRINTS" id="PR00146">
    <property type="entry name" value="DHPICSNTHASE"/>
</dbReference>
<dbReference type="EMBL" id="FMYH01000001">
    <property type="protein sequence ID" value="SDB94970.1"/>
    <property type="molecule type" value="Genomic_DNA"/>
</dbReference>
<comment type="subcellular location">
    <subcellularLocation>
        <location evidence="12">Cytoplasm</location>
    </subcellularLocation>
</comment>
<name>A0A1G6HL33_9MICO</name>
<keyword evidence="10 12" id="KW-0704">Schiff base</keyword>
<comment type="subunit">
    <text evidence="12">Homotetramer; dimer of dimers.</text>
</comment>
<dbReference type="NCBIfam" id="TIGR00674">
    <property type="entry name" value="dapA"/>
    <property type="match status" value="1"/>
</dbReference>
<dbReference type="PROSITE" id="PS00665">
    <property type="entry name" value="DHDPS_1"/>
    <property type="match status" value="1"/>
</dbReference>
<comment type="function">
    <text evidence="1 12">Catalyzes the condensation of (S)-aspartate-beta-semialdehyde [(S)-ASA] and pyruvate to 4-hydroxy-tetrahydrodipicolinate (HTPA).</text>
</comment>
<dbReference type="SUPFAM" id="SSF51569">
    <property type="entry name" value="Aldolase"/>
    <property type="match status" value="1"/>
</dbReference>
<evidence type="ECO:0000256" key="10">
    <source>
        <dbReference type="ARBA" id="ARBA00023270"/>
    </source>
</evidence>
<dbReference type="STRING" id="1814289.SAMN05216410_1121"/>